<dbReference type="SUPFAM" id="SSF55729">
    <property type="entry name" value="Acyl-CoA N-acyltransferases (Nat)"/>
    <property type="match status" value="1"/>
</dbReference>
<organism evidence="5 6">
    <name type="scientific">Lysinibacillus fusiformis</name>
    <dbReference type="NCBI Taxonomy" id="28031"/>
    <lineage>
        <taxon>Bacteria</taxon>
        <taxon>Bacillati</taxon>
        <taxon>Bacillota</taxon>
        <taxon>Bacilli</taxon>
        <taxon>Bacillales</taxon>
        <taxon>Bacillaceae</taxon>
        <taxon>Lysinibacillus</taxon>
    </lineage>
</organism>
<evidence type="ECO:0000256" key="1">
    <source>
        <dbReference type="ARBA" id="ARBA00022679"/>
    </source>
</evidence>
<keyword evidence="1 5" id="KW-0808">Transferase</keyword>
<dbReference type="RefSeq" id="WP_069480982.1">
    <property type="nucleotide sequence ID" value="NZ_KV766182.1"/>
</dbReference>
<dbReference type="OrthoDB" id="9798081at2"/>
<dbReference type="GO" id="GO:0016747">
    <property type="term" value="F:acyltransferase activity, transferring groups other than amino-acyl groups"/>
    <property type="evidence" value="ECO:0007669"/>
    <property type="project" value="InterPro"/>
</dbReference>
<accession>A0A1E4R659</accession>
<proteinExistence type="inferred from homology"/>
<keyword evidence="2" id="KW-0012">Acyltransferase</keyword>
<dbReference type="Proteomes" id="UP000094784">
    <property type="component" value="Unassembled WGS sequence"/>
</dbReference>
<evidence type="ECO:0000256" key="3">
    <source>
        <dbReference type="ARBA" id="ARBA00038502"/>
    </source>
</evidence>
<protein>
    <submittedName>
        <fullName evidence="5">GNAT family N-acetyltransferase</fullName>
    </submittedName>
</protein>
<evidence type="ECO:0000313" key="6">
    <source>
        <dbReference type="Proteomes" id="UP000094784"/>
    </source>
</evidence>
<dbReference type="PANTHER" id="PTHR43792">
    <property type="entry name" value="GNAT FAMILY, PUTATIVE (AFU_ORTHOLOGUE AFUA_3G00765)-RELATED-RELATED"/>
    <property type="match status" value="1"/>
</dbReference>
<dbReference type="EMBL" id="MECQ01000001">
    <property type="protein sequence ID" value="ODV55952.1"/>
    <property type="molecule type" value="Genomic_DNA"/>
</dbReference>
<feature type="domain" description="N-acetyltransferase" evidence="4">
    <location>
        <begin position="15"/>
        <end position="175"/>
    </location>
</feature>
<sequence length="184" mass="21305">MIYKAAEKTIETERLLLRLFTEADAPEVSLLCNNFALYKSTLNLPYPYTLECAMSWISNHQQNFEQEKLYEFAITDKQSGHLYGAIGLSNRQQHQNGEMAYWIGEPYWGNGYGTEAARAIIEFAFKEKQYHRVYAQYFLSNPASGKIMEKCGMQYEGKLKDHVFKNGIFEDIVFYGIINPYSSL</sequence>
<dbReference type="Pfam" id="PF13302">
    <property type="entry name" value="Acetyltransf_3"/>
    <property type="match status" value="1"/>
</dbReference>
<evidence type="ECO:0000259" key="4">
    <source>
        <dbReference type="PROSITE" id="PS51186"/>
    </source>
</evidence>
<reference evidence="5 6" key="1">
    <citation type="submission" date="2016-09" db="EMBL/GenBank/DDBJ databases">
        <title>Draft genome sequence of the soil isolate, Lysinibacillus fusiformis M5, a potential hypoxanthine producer.</title>
        <authorList>
            <person name="Gallegos-Monterrosa R."/>
            <person name="Maroti G."/>
            <person name="Balint B."/>
            <person name="Kovacs A.T."/>
        </authorList>
    </citation>
    <scope>NUCLEOTIDE SEQUENCE [LARGE SCALE GENOMIC DNA]</scope>
    <source>
        <strain evidence="5 6">M5</strain>
    </source>
</reference>
<dbReference type="InterPro" id="IPR051531">
    <property type="entry name" value="N-acetyltransferase"/>
</dbReference>
<dbReference type="InterPro" id="IPR016181">
    <property type="entry name" value="Acyl_CoA_acyltransferase"/>
</dbReference>
<dbReference type="Gene3D" id="3.40.630.30">
    <property type="match status" value="1"/>
</dbReference>
<evidence type="ECO:0000313" key="5">
    <source>
        <dbReference type="EMBL" id="ODV55952.1"/>
    </source>
</evidence>
<name>A0A1E4R659_9BACI</name>
<comment type="similarity">
    <text evidence="3">Belongs to the acetyltransferase family. RimJ subfamily.</text>
</comment>
<dbReference type="InterPro" id="IPR000182">
    <property type="entry name" value="GNAT_dom"/>
</dbReference>
<evidence type="ECO:0000256" key="2">
    <source>
        <dbReference type="ARBA" id="ARBA00023315"/>
    </source>
</evidence>
<dbReference type="PROSITE" id="PS51186">
    <property type="entry name" value="GNAT"/>
    <property type="match status" value="1"/>
</dbReference>
<gene>
    <name evidence="5" type="ORF">BG258_08555</name>
</gene>
<dbReference type="AlphaFoldDB" id="A0A1E4R659"/>
<comment type="caution">
    <text evidence="5">The sequence shown here is derived from an EMBL/GenBank/DDBJ whole genome shotgun (WGS) entry which is preliminary data.</text>
</comment>
<dbReference type="PANTHER" id="PTHR43792:SF8">
    <property type="entry name" value="[RIBOSOMAL PROTEIN US5]-ALANINE N-ACETYLTRANSFERASE"/>
    <property type="match status" value="1"/>
</dbReference>